<protein>
    <submittedName>
        <fullName evidence="5">Cytochrome P450</fullName>
    </submittedName>
</protein>
<reference evidence="5 6" key="1">
    <citation type="submission" date="2019-10" db="EMBL/GenBank/DDBJ databases">
        <title>Three novel species isolated from a subtropical stream in China.</title>
        <authorList>
            <person name="Lu H."/>
        </authorList>
    </citation>
    <scope>NUCLEOTIDE SEQUENCE [LARGE SCALE GENOMIC DNA]</scope>
    <source>
        <strain evidence="5 6">FT13W</strain>
    </source>
</reference>
<comment type="similarity">
    <text evidence="2 4">Belongs to the cytochrome P450 family.</text>
</comment>
<organism evidence="5 6">
    <name type="scientific">Janthinobacterium violaceinigrum</name>
    <dbReference type="NCBI Taxonomy" id="2654252"/>
    <lineage>
        <taxon>Bacteria</taxon>
        <taxon>Pseudomonadati</taxon>
        <taxon>Pseudomonadota</taxon>
        <taxon>Betaproteobacteria</taxon>
        <taxon>Burkholderiales</taxon>
        <taxon>Oxalobacteraceae</taxon>
        <taxon>Janthinobacterium</taxon>
    </lineage>
</organism>
<keyword evidence="3 4" id="KW-0479">Metal-binding</keyword>
<keyword evidence="3 4" id="KW-0408">Iron</keyword>
<dbReference type="InterPro" id="IPR017972">
    <property type="entry name" value="Cyt_P450_CS"/>
</dbReference>
<feature type="binding site" description="axial binding residue" evidence="3">
    <location>
        <position position="411"/>
    </location>
    <ligand>
        <name>heme</name>
        <dbReference type="ChEBI" id="CHEBI:30413"/>
    </ligand>
    <ligandPart>
        <name>Fe</name>
        <dbReference type="ChEBI" id="CHEBI:18248"/>
    </ligandPart>
</feature>
<dbReference type="GO" id="GO:0020037">
    <property type="term" value="F:heme binding"/>
    <property type="evidence" value="ECO:0007669"/>
    <property type="project" value="InterPro"/>
</dbReference>
<evidence type="ECO:0000313" key="6">
    <source>
        <dbReference type="Proteomes" id="UP000468717"/>
    </source>
</evidence>
<dbReference type="Proteomes" id="UP000468717">
    <property type="component" value="Unassembled WGS sequence"/>
</dbReference>
<dbReference type="PRINTS" id="PR00463">
    <property type="entry name" value="EP450I"/>
</dbReference>
<dbReference type="GO" id="GO:0005506">
    <property type="term" value="F:iron ion binding"/>
    <property type="evidence" value="ECO:0007669"/>
    <property type="project" value="InterPro"/>
</dbReference>
<evidence type="ECO:0000256" key="1">
    <source>
        <dbReference type="ARBA" id="ARBA00001971"/>
    </source>
</evidence>
<dbReference type="AlphaFoldDB" id="A0A6I1I4U0"/>
<dbReference type="Pfam" id="PF00067">
    <property type="entry name" value="p450"/>
    <property type="match status" value="1"/>
</dbReference>
<dbReference type="PANTHER" id="PTHR24305:SF166">
    <property type="entry name" value="CYTOCHROME P450 12A4, MITOCHONDRIAL-RELATED"/>
    <property type="match status" value="1"/>
</dbReference>
<dbReference type="GO" id="GO:0004497">
    <property type="term" value="F:monooxygenase activity"/>
    <property type="evidence" value="ECO:0007669"/>
    <property type="project" value="UniProtKB-KW"/>
</dbReference>
<evidence type="ECO:0000256" key="4">
    <source>
        <dbReference type="RuleBase" id="RU000461"/>
    </source>
</evidence>
<dbReference type="GO" id="GO:0016705">
    <property type="term" value="F:oxidoreductase activity, acting on paired donors, with incorporation or reduction of molecular oxygen"/>
    <property type="evidence" value="ECO:0007669"/>
    <property type="project" value="InterPro"/>
</dbReference>
<accession>A0A6I1I4U0</accession>
<dbReference type="EMBL" id="WFLI01000005">
    <property type="protein sequence ID" value="KAB8065932.1"/>
    <property type="molecule type" value="Genomic_DNA"/>
</dbReference>
<keyword evidence="6" id="KW-1185">Reference proteome</keyword>
<evidence type="ECO:0000256" key="3">
    <source>
        <dbReference type="PIRSR" id="PIRSR602401-1"/>
    </source>
</evidence>
<dbReference type="SUPFAM" id="SSF48264">
    <property type="entry name" value="Cytochrome P450"/>
    <property type="match status" value="1"/>
</dbReference>
<dbReference type="InterPro" id="IPR001128">
    <property type="entry name" value="Cyt_P450"/>
</dbReference>
<keyword evidence="3 4" id="KW-0349">Heme</keyword>
<dbReference type="InterPro" id="IPR036396">
    <property type="entry name" value="Cyt_P450_sf"/>
</dbReference>
<sequence>MPVSREIADLPAPPALPFLGNAHQLNPRTIHRTMEKWSGRYGPIFRASIGSRQVVVVSDSTAITQVLRARPDTFRRPAVTADISAELGGAPGLLLAEGDEWLTQRRMVMHSFSPAMVRAYFVRLRQVGLRLAQRWNAAAQAQQEIDLSGDLKRYTVDVIAGLAFGEDVNTLLNGDDKLQEDVSEVMAGVARRSLMPFPYWRWLRLPADRRLERSVRALQAATDGFIDQARHALAADPALRAQPVNMLQAMLLAAGKPDSGVNQAVISGNVSTMLLGGQETTASALAWLIWLLWQNRTALERAQQEVLSKISDTDTMTPEQVDGLDYMEACALEAMRLKPPAPFLPLQALCETTVLDVRLPADTLLWCVLRHDSVAEAFIPEAQRFTPERWLVNDGAARQLSLPFGAGPRMCPGRYLALMEIKVAMATVLANFDVTQVRPLTGAAPSEVMGFTMTSTPLAITLRQRGSAAMD</sequence>
<evidence type="ECO:0000313" key="5">
    <source>
        <dbReference type="EMBL" id="KAB8065932.1"/>
    </source>
</evidence>
<dbReference type="Gene3D" id="1.10.630.10">
    <property type="entry name" value="Cytochrome P450"/>
    <property type="match status" value="1"/>
</dbReference>
<dbReference type="InterPro" id="IPR002401">
    <property type="entry name" value="Cyt_P450_E_grp-I"/>
</dbReference>
<dbReference type="PANTHER" id="PTHR24305">
    <property type="entry name" value="CYTOCHROME P450"/>
    <property type="match status" value="1"/>
</dbReference>
<gene>
    <name evidence="5" type="ORF">GCN75_05660</name>
</gene>
<name>A0A6I1I4U0_9BURK</name>
<keyword evidence="4" id="KW-0503">Monooxygenase</keyword>
<comment type="cofactor">
    <cofactor evidence="1 3">
        <name>heme</name>
        <dbReference type="ChEBI" id="CHEBI:30413"/>
    </cofactor>
</comment>
<dbReference type="PROSITE" id="PS00086">
    <property type="entry name" value="CYTOCHROME_P450"/>
    <property type="match status" value="1"/>
</dbReference>
<dbReference type="PRINTS" id="PR00385">
    <property type="entry name" value="P450"/>
</dbReference>
<keyword evidence="4" id="KW-0560">Oxidoreductase</keyword>
<evidence type="ECO:0000256" key="2">
    <source>
        <dbReference type="ARBA" id="ARBA00010617"/>
    </source>
</evidence>
<comment type="caution">
    <text evidence="5">The sequence shown here is derived from an EMBL/GenBank/DDBJ whole genome shotgun (WGS) entry which is preliminary data.</text>
</comment>
<dbReference type="InterPro" id="IPR050121">
    <property type="entry name" value="Cytochrome_P450_monoxygenase"/>
</dbReference>
<proteinExistence type="inferred from homology"/>